<evidence type="ECO:0000313" key="4">
    <source>
        <dbReference type="Proteomes" id="UP000309038"/>
    </source>
</evidence>
<comment type="similarity">
    <text evidence="1">Belongs to the short-chain dehydrogenases/reductases (SDR) family.</text>
</comment>
<accession>A0A4S4KI11</accession>
<dbReference type="InterPro" id="IPR036291">
    <property type="entry name" value="NAD(P)-bd_dom_sf"/>
</dbReference>
<protein>
    <recommendedName>
        <fullName evidence="5">NAD(P)-binding protein</fullName>
    </recommendedName>
</protein>
<sequence length="288" mass="30459">MASSVLKGTRLAGKVCIITGAGSLHGIGRATAHRFAREGARHLYLVDLVADNFPTIQSSLHETNPDVKVTTIQADAADEEKIASICKMATNENGRLDVFFANAGKVVANSDSLEPYQTISAEQFMKCISNNTLSCFLALKHAADAMAKADESAGKLTGGGSIILTSSIAGIRSGLGPMDYSASKAAIISLAQTASFQHQVTRTGVRVNAICPGAIKTDLSVSVLEMLRERNNSIGQTVTFSRVGVPEEVANVALFLASDESSFVTGQQCVVDDGLSNFVSMDKLRVEW</sequence>
<dbReference type="Proteomes" id="UP000309038">
    <property type="component" value="Unassembled WGS sequence"/>
</dbReference>
<dbReference type="EMBL" id="SGPJ01000141">
    <property type="protein sequence ID" value="THG97958.1"/>
    <property type="molecule type" value="Genomic_DNA"/>
</dbReference>
<dbReference type="AlphaFoldDB" id="A0A4S4KI11"/>
<evidence type="ECO:0008006" key="5">
    <source>
        <dbReference type="Google" id="ProtNLM"/>
    </source>
</evidence>
<dbReference type="InterPro" id="IPR002347">
    <property type="entry name" value="SDR_fam"/>
</dbReference>
<comment type="caution">
    <text evidence="3">The sequence shown here is derived from an EMBL/GenBank/DDBJ whole genome shotgun (WGS) entry which is preliminary data.</text>
</comment>
<dbReference type="PRINTS" id="PR00081">
    <property type="entry name" value="GDHRDH"/>
</dbReference>
<dbReference type="SUPFAM" id="SSF51735">
    <property type="entry name" value="NAD(P)-binding Rossmann-fold domains"/>
    <property type="match status" value="1"/>
</dbReference>
<dbReference type="CDD" id="cd05233">
    <property type="entry name" value="SDR_c"/>
    <property type="match status" value="1"/>
</dbReference>
<keyword evidence="2" id="KW-0560">Oxidoreductase</keyword>
<evidence type="ECO:0000313" key="3">
    <source>
        <dbReference type="EMBL" id="THG97958.1"/>
    </source>
</evidence>
<dbReference type="FunFam" id="3.40.50.720:FF:000084">
    <property type="entry name" value="Short-chain dehydrogenase reductase"/>
    <property type="match status" value="1"/>
</dbReference>
<evidence type="ECO:0000256" key="2">
    <source>
        <dbReference type="ARBA" id="ARBA00023002"/>
    </source>
</evidence>
<dbReference type="PANTHER" id="PTHR24321:SF8">
    <property type="entry name" value="ESTRADIOL 17-BETA-DEHYDROGENASE 8-RELATED"/>
    <property type="match status" value="1"/>
</dbReference>
<dbReference type="Pfam" id="PF13561">
    <property type="entry name" value="adh_short_C2"/>
    <property type="match status" value="1"/>
</dbReference>
<evidence type="ECO:0000256" key="1">
    <source>
        <dbReference type="ARBA" id="ARBA00006484"/>
    </source>
</evidence>
<proteinExistence type="inferred from homology"/>
<reference evidence="3 4" key="1">
    <citation type="submission" date="2019-02" db="EMBL/GenBank/DDBJ databases">
        <title>Genome sequencing of the rare red list fungi Phlebia centrifuga.</title>
        <authorList>
            <person name="Buettner E."/>
            <person name="Kellner H."/>
        </authorList>
    </citation>
    <scope>NUCLEOTIDE SEQUENCE [LARGE SCALE GENOMIC DNA]</scope>
    <source>
        <strain evidence="3 4">DSM 108282</strain>
    </source>
</reference>
<dbReference type="Gene3D" id="3.40.50.720">
    <property type="entry name" value="NAD(P)-binding Rossmann-like Domain"/>
    <property type="match status" value="1"/>
</dbReference>
<dbReference type="PANTHER" id="PTHR24321">
    <property type="entry name" value="DEHYDROGENASES, SHORT CHAIN"/>
    <property type="match status" value="1"/>
</dbReference>
<gene>
    <name evidence="3" type="ORF">EW026_g4154</name>
</gene>
<organism evidence="3 4">
    <name type="scientific">Hermanssonia centrifuga</name>
    <dbReference type="NCBI Taxonomy" id="98765"/>
    <lineage>
        <taxon>Eukaryota</taxon>
        <taxon>Fungi</taxon>
        <taxon>Dikarya</taxon>
        <taxon>Basidiomycota</taxon>
        <taxon>Agaricomycotina</taxon>
        <taxon>Agaricomycetes</taxon>
        <taxon>Polyporales</taxon>
        <taxon>Meruliaceae</taxon>
        <taxon>Hermanssonia</taxon>
    </lineage>
</organism>
<dbReference type="GO" id="GO:0016491">
    <property type="term" value="F:oxidoreductase activity"/>
    <property type="evidence" value="ECO:0007669"/>
    <property type="project" value="UniProtKB-KW"/>
</dbReference>
<keyword evidence="4" id="KW-1185">Reference proteome</keyword>
<name>A0A4S4KI11_9APHY</name>